<evidence type="ECO:0000313" key="3">
    <source>
        <dbReference type="Proteomes" id="UP001172681"/>
    </source>
</evidence>
<accession>A0AA38YDM0</accession>
<proteinExistence type="predicted"/>
<name>A0AA38YDM0_9EURO</name>
<evidence type="ECO:0000313" key="2">
    <source>
        <dbReference type="EMBL" id="KAJ9645038.1"/>
    </source>
</evidence>
<dbReference type="SUPFAM" id="SSF48208">
    <property type="entry name" value="Six-hairpin glycosidases"/>
    <property type="match status" value="1"/>
</dbReference>
<dbReference type="InterPro" id="IPR012341">
    <property type="entry name" value="6hp_glycosidase-like_sf"/>
</dbReference>
<dbReference type="PANTHER" id="PTHR31047">
    <property type="entry name" value="MEIOTICALLY UP-REGULATED GENE 157 PROTEIN"/>
    <property type="match status" value="1"/>
</dbReference>
<dbReference type="SMART" id="SM01149">
    <property type="entry name" value="DUF1237"/>
    <property type="match status" value="1"/>
</dbReference>
<dbReference type="Pfam" id="PF06824">
    <property type="entry name" value="Glyco_hydro_125"/>
    <property type="match status" value="1"/>
</dbReference>
<dbReference type="InterPro" id="IPR008928">
    <property type="entry name" value="6-hairpin_glycosidase_sf"/>
</dbReference>
<dbReference type="GO" id="GO:0003824">
    <property type="term" value="F:catalytic activity"/>
    <property type="evidence" value="ECO:0007669"/>
    <property type="project" value="UniProtKB-ARBA"/>
</dbReference>
<keyword evidence="3" id="KW-1185">Reference proteome</keyword>
<sequence length="602" mass="67104">MYLRLWTQVLGFITCLTVVVVAVADSEFGRDSDTDLYDSHLSDQAVFGGLCPDYTNYARHKQYATFVAVSQICPLTLFDSSKPFSEGPLELPYQRPHPHCRKFSSPAVEKVIEDLHPRLKDADLAQIFRNAFPNTLDTTVLWHVDGVTKHAEKSRLFRDRGKWEGAHSFIVTGDINAEWLRDSTNQLAQYQHLAKSAEDISSLLLGAINTQAEFVIASPYCNAFQPPDPSRLPPVHSGQEDYVHPAYEPSVVFECKYELDSLAAFLSLTNQYHTSTGSTAFLTPRWYKALEHLLHVLDEQSRPTFDPTTGEYERNEYTFSRSTRLGTETLNLEGTGNPLANGTGLVRSAFRPSDDATIFGFLIPANAMMSVELSRTAALLKTASSRSSAKEATWMTQVADNLVRRSEIIRDGIYKHAAVPHPEFGRVFAYEVDGYGGHLLMDDANIPSLLALPLLGFVDKDDAIYQNTRRMILTQRGNPYFLTGDKFSGIGGPHIGLRNAWPMSVLVQAMTSTDDAEISECVDRVKKASLFGLINESLDVHRGIGPGGDGMTRSWFAWANSVFAQTVLWLAEHKPHLVMKPEEDGSFMSYRVGQGFVRSKSQ</sequence>
<comment type="caution">
    <text evidence="2">The sequence shown here is derived from an EMBL/GenBank/DDBJ whole genome shotgun (WGS) entry which is preliminary data.</text>
</comment>
<feature type="signal peptide" evidence="1">
    <location>
        <begin position="1"/>
        <end position="24"/>
    </location>
</feature>
<dbReference type="GO" id="GO:0005975">
    <property type="term" value="P:carbohydrate metabolic process"/>
    <property type="evidence" value="ECO:0007669"/>
    <property type="project" value="InterPro"/>
</dbReference>
<dbReference type="EMBL" id="JAPDRN010000005">
    <property type="protein sequence ID" value="KAJ9645038.1"/>
    <property type="molecule type" value="Genomic_DNA"/>
</dbReference>
<organism evidence="2 3">
    <name type="scientific">Knufia peltigerae</name>
    <dbReference type="NCBI Taxonomy" id="1002370"/>
    <lineage>
        <taxon>Eukaryota</taxon>
        <taxon>Fungi</taxon>
        <taxon>Dikarya</taxon>
        <taxon>Ascomycota</taxon>
        <taxon>Pezizomycotina</taxon>
        <taxon>Eurotiomycetes</taxon>
        <taxon>Chaetothyriomycetidae</taxon>
        <taxon>Chaetothyriales</taxon>
        <taxon>Trichomeriaceae</taxon>
        <taxon>Knufia</taxon>
    </lineage>
</organism>
<gene>
    <name evidence="2" type="ORF">H2204_001500</name>
</gene>
<protein>
    <recommendedName>
        <fullName evidence="4">Glycoside hydrolase family 125 protein</fullName>
    </recommendedName>
</protein>
<reference evidence="2" key="1">
    <citation type="submission" date="2022-10" db="EMBL/GenBank/DDBJ databases">
        <title>Culturing micro-colonial fungi from biological soil crusts in the Mojave desert and describing Neophaeococcomyces mojavensis, and introducing the new genera and species Taxawa tesnikishii.</title>
        <authorList>
            <person name="Kurbessoian T."/>
            <person name="Stajich J.E."/>
        </authorList>
    </citation>
    <scope>NUCLEOTIDE SEQUENCE</scope>
    <source>
        <strain evidence="2">TK_35</strain>
    </source>
</reference>
<dbReference type="PANTHER" id="PTHR31047:SF0">
    <property type="entry name" value="MEIOTICALLY UP-REGULATED GENE 157 PROTEIN"/>
    <property type="match status" value="1"/>
</dbReference>
<dbReference type="AlphaFoldDB" id="A0AA38YDM0"/>
<evidence type="ECO:0000256" key="1">
    <source>
        <dbReference type="SAM" id="SignalP"/>
    </source>
</evidence>
<dbReference type="Gene3D" id="1.50.10.10">
    <property type="match status" value="1"/>
</dbReference>
<feature type="chain" id="PRO_5041225543" description="Glycoside hydrolase family 125 protein" evidence="1">
    <location>
        <begin position="25"/>
        <end position="602"/>
    </location>
</feature>
<dbReference type="Proteomes" id="UP001172681">
    <property type="component" value="Unassembled WGS sequence"/>
</dbReference>
<dbReference type="InterPro" id="IPR008313">
    <property type="entry name" value="GH125"/>
</dbReference>
<evidence type="ECO:0008006" key="4">
    <source>
        <dbReference type="Google" id="ProtNLM"/>
    </source>
</evidence>
<keyword evidence="1" id="KW-0732">Signal</keyword>